<accession>A0A0H5QRX2</accession>
<keyword evidence="1" id="KW-0175">Coiled coil</keyword>
<evidence type="ECO:0000256" key="1">
    <source>
        <dbReference type="SAM" id="Coils"/>
    </source>
</evidence>
<feature type="coiled-coil region" evidence="1">
    <location>
        <begin position="251"/>
        <end position="295"/>
    </location>
</feature>
<feature type="region of interest" description="Disordered" evidence="2">
    <location>
        <begin position="336"/>
        <end position="463"/>
    </location>
</feature>
<sequence length="463" mass="52297">MTATITEPLAATQDLATIQAKLILLQDELVQQQSVNQQLWKENSALKTAQIQSIATSRAQECYQAFLLHNNQKLIVKIARSDTERLYTSMVEDISSFDADINFSNAEILKKMLRVTEMERVQLLELVRDQAKSLATAAEQLAELETDHVEALAAGNRNIDSVRDDYNQAMQKLEEVQGKYDHMFSQKNQLEKELIKGDNEKAKLKTMLKAARDGIIEAQQIDVERSNAILKLEAVIEKVENQHKSKDKSATTELKRRLKSVSEENLLLKEELDSLKNVAAENVDLKERIKTMKATHLESVGQTIKEVETAIESCDRIVSRRKSGLQPRRRYLSRINDDDVDDHDSAADSDFQQNVGRRGRAVPKKKQVKKSIKPIDEDVEDPSLDRPEKRTRLSMDSENVSSIAMQSTSNSQGRKLYNGQSKGTLFANSPGLIRQDKFTDMLKTSGPVTSKGIRPKGRIKMPH</sequence>
<evidence type="ECO:0000313" key="3">
    <source>
        <dbReference type="EMBL" id="CRZ04392.1"/>
    </source>
</evidence>
<dbReference type="AlphaFoldDB" id="A0A0H5QRX2"/>
<feature type="compositionally biased region" description="Basic residues" evidence="2">
    <location>
        <begin position="357"/>
        <end position="372"/>
    </location>
</feature>
<proteinExistence type="predicted"/>
<name>A0A0H5QRX2_9EUKA</name>
<dbReference type="EMBL" id="HACM01003950">
    <property type="protein sequence ID" value="CRZ04392.1"/>
    <property type="molecule type" value="Transcribed_RNA"/>
</dbReference>
<feature type="coiled-coil region" evidence="1">
    <location>
        <begin position="127"/>
        <end position="207"/>
    </location>
</feature>
<feature type="compositionally biased region" description="Basic and acidic residues" evidence="2">
    <location>
        <begin position="383"/>
        <end position="395"/>
    </location>
</feature>
<protein>
    <submittedName>
        <fullName evidence="3">Uncharacterized protein</fullName>
    </submittedName>
</protein>
<evidence type="ECO:0000256" key="2">
    <source>
        <dbReference type="SAM" id="MobiDB-lite"/>
    </source>
</evidence>
<reference evidence="3" key="1">
    <citation type="submission" date="2015-04" db="EMBL/GenBank/DDBJ databases">
        <title>The genome sequence of the plant pathogenic Rhizarian Plasmodiophora brassicae reveals insights in its biotrophic life cycle and the origin of chitin synthesis.</title>
        <authorList>
            <person name="Schwelm A."/>
            <person name="Fogelqvist J."/>
            <person name="Knaust A."/>
            <person name="Julke S."/>
            <person name="Lilja T."/>
            <person name="Dhandapani V."/>
            <person name="Bonilla-Rosso G."/>
            <person name="Karlsson M."/>
            <person name="Shevchenko A."/>
            <person name="Choi S.R."/>
            <person name="Kim H.G."/>
            <person name="Park J.Y."/>
            <person name="Lim Y.P."/>
            <person name="Ludwig-Muller J."/>
            <person name="Dixelius C."/>
        </authorList>
    </citation>
    <scope>NUCLEOTIDE SEQUENCE</scope>
    <source>
        <tissue evidence="3">Potato root galls</tissue>
    </source>
</reference>
<organism evidence="3">
    <name type="scientific">Spongospora subterranea</name>
    <dbReference type="NCBI Taxonomy" id="70186"/>
    <lineage>
        <taxon>Eukaryota</taxon>
        <taxon>Sar</taxon>
        <taxon>Rhizaria</taxon>
        <taxon>Endomyxa</taxon>
        <taxon>Phytomyxea</taxon>
        <taxon>Plasmodiophorida</taxon>
        <taxon>Plasmodiophoridae</taxon>
        <taxon>Spongospora</taxon>
    </lineage>
</organism>
<feature type="compositionally biased region" description="Basic residues" evidence="2">
    <location>
        <begin position="453"/>
        <end position="463"/>
    </location>
</feature>
<feature type="compositionally biased region" description="Polar residues" evidence="2">
    <location>
        <begin position="396"/>
        <end position="427"/>
    </location>
</feature>